<evidence type="ECO:0000313" key="8">
    <source>
        <dbReference type="EMBL" id="RVT93210.1"/>
    </source>
</evidence>
<feature type="transmembrane region" description="Helical" evidence="6">
    <location>
        <begin position="174"/>
        <end position="193"/>
    </location>
</feature>
<feature type="transmembrane region" description="Helical" evidence="6">
    <location>
        <begin position="400"/>
        <end position="419"/>
    </location>
</feature>
<dbReference type="PANTHER" id="PTHR23505:SF79">
    <property type="entry name" value="PROTEIN SPINSTER"/>
    <property type="match status" value="1"/>
</dbReference>
<dbReference type="InterPro" id="IPR044770">
    <property type="entry name" value="MFS_spinster-like"/>
</dbReference>
<feature type="transmembrane region" description="Helical" evidence="6">
    <location>
        <begin position="228"/>
        <end position="247"/>
    </location>
</feature>
<dbReference type="SUPFAM" id="SSF103473">
    <property type="entry name" value="MFS general substrate transporter"/>
    <property type="match status" value="1"/>
</dbReference>
<evidence type="ECO:0000256" key="4">
    <source>
        <dbReference type="ARBA" id="ARBA00022989"/>
    </source>
</evidence>
<feature type="transmembrane region" description="Helical" evidence="6">
    <location>
        <begin position="298"/>
        <end position="321"/>
    </location>
</feature>
<feature type="transmembrane region" description="Helical" evidence="6">
    <location>
        <begin position="86"/>
        <end position="105"/>
    </location>
</feature>
<accession>A0A437M658</accession>
<evidence type="ECO:0000256" key="2">
    <source>
        <dbReference type="ARBA" id="ARBA00022448"/>
    </source>
</evidence>
<dbReference type="Pfam" id="PF07690">
    <property type="entry name" value="MFS_1"/>
    <property type="match status" value="1"/>
</dbReference>
<evidence type="ECO:0000256" key="3">
    <source>
        <dbReference type="ARBA" id="ARBA00022692"/>
    </source>
</evidence>
<dbReference type="OrthoDB" id="7442224at2"/>
<dbReference type="PROSITE" id="PS50850">
    <property type="entry name" value="MFS"/>
    <property type="match status" value="1"/>
</dbReference>
<feature type="transmembrane region" description="Helical" evidence="6">
    <location>
        <begin position="267"/>
        <end position="286"/>
    </location>
</feature>
<keyword evidence="4 6" id="KW-1133">Transmembrane helix</keyword>
<feature type="transmembrane region" description="Helical" evidence="6">
    <location>
        <begin position="327"/>
        <end position="348"/>
    </location>
</feature>
<dbReference type="AlphaFoldDB" id="A0A437M658"/>
<keyword evidence="3 6" id="KW-0812">Transmembrane</keyword>
<feature type="domain" description="Major facilitator superfamily (MFS) profile" evidence="7">
    <location>
        <begin position="18"/>
        <end position="424"/>
    </location>
</feature>
<dbReference type="Proteomes" id="UP000282971">
    <property type="component" value="Unassembled WGS sequence"/>
</dbReference>
<keyword evidence="9" id="KW-1185">Reference proteome</keyword>
<dbReference type="InterPro" id="IPR036259">
    <property type="entry name" value="MFS_trans_sf"/>
</dbReference>
<protein>
    <submittedName>
        <fullName evidence="8">MFS transporter</fullName>
    </submittedName>
</protein>
<evidence type="ECO:0000256" key="6">
    <source>
        <dbReference type="SAM" id="Phobius"/>
    </source>
</evidence>
<evidence type="ECO:0000256" key="1">
    <source>
        <dbReference type="ARBA" id="ARBA00004141"/>
    </source>
</evidence>
<evidence type="ECO:0000256" key="5">
    <source>
        <dbReference type="ARBA" id="ARBA00023136"/>
    </source>
</evidence>
<organism evidence="8 9">
    <name type="scientific">Sphingomonas crocodyli</name>
    <dbReference type="NCBI Taxonomy" id="1979270"/>
    <lineage>
        <taxon>Bacteria</taxon>
        <taxon>Pseudomonadati</taxon>
        <taxon>Pseudomonadota</taxon>
        <taxon>Alphaproteobacteria</taxon>
        <taxon>Sphingomonadales</taxon>
        <taxon>Sphingomonadaceae</taxon>
        <taxon>Sphingomonas</taxon>
    </lineage>
</organism>
<dbReference type="CDD" id="cd17328">
    <property type="entry name" value="MFS_spinster_like"/>
    <property type="match status" value="1"/>
</dbReference>
<dbReference type="GO" id="GO:0022857">
    <property type="term" value="F:transmembrane transporter activity"/>
    <property type="evidence" value="ECO:0007669"/>
    <property type="project" value="InterPro"/>
</dbReference>
<dbReference type="InterPro" id="IPR020846">
    <property type="entry name" value="MFS_dom"/>
</dbReference>
<dbReference type="EMBL" id="SACN01000001">
    <property type="protein sequence ID" value="RVT93210.1"/>
    <property type="molecule type" value="Genomic_DNA"/>
</dbReference>
<dbReference type="InterPro" id="IPR011701">
    <property type="entry name" value="MFS"/>
</dbReference>
<feature type="transmembrane region" description="Helical" evidence="6">
    <location>
        <begin position="52"/>
        <end position="74"/>
    </location>
</feature>
<comment type="caution">
    <text evidence="8">The sequence shown here is derived from an EMBL/GenBank/DDBJ whole genome shotgun (WGS) entry which is preliminary data.</text>
</comment>
<feature type="transmembrane region" description="Helical" evidence="6">
    <location>
        <begin position="143"/>
        <end position="162"/>
    </location>
</feature>
<proteinExistence type="predicted"/>
<reference evidence="8 9" key="1">
    <citation type="submission" date="2019-01" db="EMBL/GenBank/DDBJ databases">
        <authorList>
            <person name="Chen W.-M."/>
        </authorList>
    </citation>
    <scope>NUCLEOTIDE SEQUENCE [LARGE SCALE GENOMIC DNA]</scope>
    <source>
        <strain evidence="8 9">CCP-7</strain>
    </source>
</reference>
<dbReference type="Gene3D" id="1.20.1250.20">
    <property type="entry name" value="MFS general substrate transporter like domains"/>
    <property type="match status" value="2"/>
</dbReference>
<keyword evidence="5 6" id="KW-0472">Membrane</keyword>
<keyword evidence="2" id="KW-0813">Transport</keyword>
<evidence type="ECO:0000313" key="9">
    <source>
        <dbReference type="Proteomes" id="UP000282971"/>
    </source>
</evidence>
<name>A0A437M658_9SPHN</name>
<dbReference type="RefSeq" id="WP_127741586.1">
    <property type="nucleotide sequence ID" value="NZ_SACN01000001.1"/>
</dbReference>
<dbReference type="PANTHER" id="PTHR23505">
    <property type="entry name" value="SPINSTER"/>
    <property type="match status" value="1"/>
</dbReference>
<feature type="transmembrane region" description="Helical" evidence="6">
    <location>
        <begin position="360"/>
        <end position="380"/>
    </location>
</feature>
<evidence type="ECO:0000259" key="7">
    <source>
        <dbReference type="PROSITE" id="PS50850"/>
    </source>
</evidence>
<dbReference type="GO" id="GO:0016020">
    <property type="term" value="C:membrane"/>
    <property type="evidence" value="ECO:0007669"/>
    <property type="project" value="UniProtKB-SubCell"/>
</dbReference>
<sequence length="436" mass="46581">MMHGIAKAPMSTKRAGFMLGLMTLIYVLNYIDRQIITILQEPIKHEFGLADWQLGVLTGAAISLFYTAASLPIARWIDRGVNRVKLIASITALWSLLTALCGLSQSFVQFVIGRMGVGVAEAGFAPASHSLLSDMFPERRRPFAMAVLALGIPLGIMLGLSVGGTVAQWYNWRVALFIVGLPGLFVALIYYLVAREPERGASEHHPIATADGPEGLIAAMKILVRRPAYVQVLLATGTSALVSTGMLAWTPSFLIRAHGLTLQEAGIGLGIVTGIAGLLGTSLGGWQATKFGAKGMYAMLPIPIVALGLTIPTFIITLFIADGTTALWVSIIPISMTYVWSAPSIALVQNLAPVRIRATASAIYMIIANVVGMAAGPMFTGILSDILSKRLGSEAEGLRWAMTITAALMVWAMVHWTLAMRKLRAAQDRGELVVAA</sequence>
<comment type="subcellular location">
    <subcellularLocation>
        <location evidence="1">Membrane</location>
        <topology evidence="1">Multi-pass membrane protein</topology>
    </subcellularLocation>
</comment>
<gene>
    <name evidence="8" type="ORF">EOD43_04805</name>
</gene>